<protein>
    <submittedName>
        <fullName evidence="4">Glycosyltransferase family 2 protein</fullName>
    </submittedName>
</protein>
<dbReference type="AlphaFoldDB" id="A0A9D9H083"/>
<keyword evidence="2" id="KW-0808">Transferase</keyword>
<dbReference type="EMBL" id="JADIND010000204">
    <property type="protein sequence ID" value="MBO8431556.1"/>
    <property type="molecule type" value="Genomic_DNA"/>
</dbReference>
<dbReference type="InterPro" id="IPR001173">
    <property type="entry name" value="Glyco_trans_2-like"/>
</dbReference>
<dbReference type="PANTHER" id="PTHR22916">
    <property type="entry name" value="GLYCOSYLTRANSFERASE"/>
    <property type="match status" value="1"/>
</dbReference>
<feature type="domain" description="Glycosyltransferase 2-like" evidence="3">
    <location>
        <begin position="5"/>
        <end position="144"/>
    </location>
</feature>
<evidence type="ECO:0000256" key="2">
    <source>
        <dbReference type="ARBA" id="ARBA00022679"/>
    </source>
</evidence>
<dbReference type="InterPro" id="IPR029044">
    <property type="entry name" value="Nucleotide-diphossugar_trans"/>
</dbReference>
<dbReference type="SUPFAM" id="SSF53448">
    <property type="entry name" value="Nucleotide-diphospho-sugar transferases"/>
    <property type="match status" value="1"/>
</dbReference>
<evidence type="ECO:0000313" key="4">
    <source>
        <dbReference type="EMBL" id="MBO8431556.1"/>
    </source>
</evidence>
<dbReference type="Gene3D" id="3.90.550.10">
    <property type="entry name" value="Spore Coat Polysaccharide Biosynthesis Protein SpsA, Chain A"/>
    <property type="match status" value="1"/>
</dbReference>
<evidence type="ECO:0000313" key="5">
    <source>
        <dbReference type="Proteomes" id="UP000823632"/>
    </source>
</evidence>
<proteinExistence type="predicted"/>
<reference evidence="4" key="1">
    <citation type="submission" date="2020-10" db="EMBL/GenBank/DDBJ databases">
        <authorList>
            <person name="Gilroy R."/>
        </authorList>
    </citation>
    <scope>NUCLEOTIDE SEQUENCE</scope>
    <source>
        <strain evidence="4">10192</strain>
    </source>
</reference>
<sequence length="335" mass="39052">MNKISIVMPVYNSESYLAKCLQSLAVQTFKDFEIICINDGSTDNSLQILYEFKERFKDSMRIVSQENKGAGAARNIGFELVTSPTVLFLDSDDYFYPDFLEKMYKKYLETNANIVICRYNVIFPDGKIYQQGAGIKQQMLPEKEVFSKRDIPEYLFNFSNPAVWNKLINVDFIKRYGLKFENVKGSNDVYFVLASLFFAGSIAVVDEILIEYNYLNNNSITVCRKNNINVSVSILETCKKLAELCNDNNALKISLYNAWISSVMYQFDFLKGKQRRQFINLIKQNIPLYSCSEVYKPYLYNRLLLIKYLPVDVFIFLYKLKCVIKRLLFLKKNSF</sequence>
<dbReference type="Pfam" id="PF00535">
    <property type="entry name" value="Glycos_transf_2"/>
    <property type="match status" value="1"/>
</dbReference>
<evidence type="ECO:0000256" key="1">
    <source>
        <dbReference type="ARBA" id="ARBA00022676"/>
    </source>
</evidence>
<accession>A0A9D9H083</accession>
<dbReference type="CDD" id="cd00761">
    <property type="entry name" value="Glyco_tranf_GTA_type"/>
    <property type="match status" value="1"/>
</dbReference>
<gene>
    <name evidence="4" type="ORF">IAC76_09240</name>
</gene>
<dbReference type="GO" id="GO:0016757">
    <property type="term" value="F:glycosyltransferase activity"/>
    <property type="evidence" value="ECO:0007669"/>
    <property type="project" value="UniProtKB-KW"/>
</dbReference>
<dbReference type="Proteomes" id="UP000823632">
    <property type="component" value="Unassembled WGS sequence"/>
</dbReference>
<dbReference type="PANTHER" id="PTHR22916:SF51">
    <property type="entry name" value="GLYCOSYLTRANSFERASE EPSH-RELATED"/>
    <property type="match status" value="1"/>
</dbReference>
<reference evidence="4" key="2">
    <citation type="journal article" date="2021" name="PeerJ">
        <title>Extensive microbial diversity within the chicken gut microbiome revealed by metagenomics and culture.</title>
        <authorList>
            <person name="Gilroy R."/>
            <person name="Ravi A."/>
            <person name="Getino M."/>
            <person name="Pursley I."/>
            <person name="Horton D.L."/>
            <person name="Alikhan N.F."/>
            <person name="Baker D."/>
            <person name="Gharbi K."/>
            <person name="Hall N."/>
            <person name="Watson M."/>
            <person name="Adriaenssens E.M."/>
            <person name="Foster-Nyarko E."/>
            <person name="Jarju S."/>
            <person name="Secka A."/>
            <person name="Antonio M."/>
            <person name="Oren A."/>
            <person name="Chaudhuri R.R."/>
            <person name="La Ragione R."/>
            <person name="Hildebrand F."/>
            <person name="Pallen M.J."/>
        </authorList>
    </citation>
    <scope>NUCLEOTIDE SEQUENCE</scope>
    <source>
        <strain evidence="4">10192</strain>
    </source>
</reference>
<comment type="caution">
    <text evidence="4">The sequence shown here is derived from an EMBL/GenBank/DDBJ whole genome shotgun (WGS) entry which is preliminary data.</text>
</comment>
<keyword evidence="1" id="KW-0328">Glycosyltransferase</keyword>
<evidence type="ECO:0000259" key="3">
    <source>
        <dbReference type="Pfam" id="PF00535"/>
    </source>
</evidence>
<name>A0A9D9H083_9BACT</name>
<organism evidence="4 5">
    <name type="scientific">Candidatus Scatousia excrementipullorum</name>
    <dbReference type="NCBI Taxonomy" id="2840936"/>
    <lineage>
        <taxon>Bacteria</taxon>
        <taxon>Candidatus Scatousia</taxon>
    </lineage>
</organism>